<name>A0ACA9LHL1_9GLOM</name>
<organism evidence="1 2">
    <name type="scientific">Scutellospora calospora</name>
    <dbReference type="NCBI Taxonomy" id="85575"/>
    <lineage>
        <taxon>Eukaryota</taxon>
        <taxon>Fungi</taxon>
        <taxon>Fungi incertae sedis</taxon>
        <taxon>Mucoromycota</taxon>
        <taxon>Glomeromycotina</taxon>
        <taxon>Glomeromycetes</taxon>
        <taxon>Diversisporales</taxon>
        <taxon>Gigasporaceae</taxon>
        <taxon>Scutellospora</taxon>
    </lineage>
</organism>
<protein>
    <submittedName>
        <fullName evidence="1">2744_t:CDS:1</fullName>
    </submittedName>
</protein>
<evidence type="ECO:0000313" key="1">
    <source>
        <dbReference type="EMBL" id="CAG8531316.1"/>
    </source>
</evidence>
<evidence type="ECO:0000313" key="2">
    <source>
        <dbReference type="Proteomes" id="UP000789860"/>
    </source>
</evidence>
<sequence>KTAQTFTKALNVIKNILLSEAFRECKPTIGLQVIITDDYAESIKLQHRDSYGIENIKIGLKEDIEVVNSDLMIFKHRSSKNKDLCYFVNIQLRICECSLTEALCKHQSSITIYYIELITNINNNYFVNNVDDKNRYGYMNNKNIPLKFLSVPLSDYKNDINNNNISEKNSNIDQQQLAINELDWFSNDLKNLLKEDNPALEKSIYKFVNIYKKYHSIQDTQVHPAITSFFEIYDYNVSHVNSNSYQCREKRIKVQVAATSRQKKRSTHELKKMQ</sequence>
<dbReference type="EMBL" id="CAJVPM010006063">
    <property type="protein sequence ID" value="CAG8531316.1"/>
    <property type="molecule type" value="Genomic_DNA"/>
</dbReference>
<accession>A0ACA9LHL1</accession>
<reference evidence="1" key="1">
    <citation type="submission" date="2021-06" db="EMBL/GenBank/DDBJ databases">
        <authorList>
            <person name="Kallberg Y."/>
            <person name="Tangrot J."/>
            <person name="Rosling A."/>
        </authorList>
    </citation>
    <scope>NUCLEOTIDE SEQUENCE</scope>
    <source>
        <strain evidence="1">AU212A</strain>
    </source>
</reference>
<keyword evidence="2" id="KW-1185">Reference proteome</keyword>
<comment type="caution">
    <text evidence="1">The sequence shown here is derived from an EMBL/GenBank/DDBJ whole genome shotgun (WGS) entry which is preliminary data.</text>
</comment>
<dbReference type="Proteomes" id="UP000789860">
    <property type="component" value="Unassembled WGS sequence"/>
</dbReference>
<proteinExistence type="predicted"/>
<gene>
    <name evidence="1" type="ORF">SCALOS_LOCUS4470</name>
</gene>
<feature type="non-terminal residue" evidence="1">
    <location>
        <position position="1"/>
    </location>
</feature>